<feature type="compositionally biased region" description="Low complexity" evidence="1">
    <location>
        <begin position="1322"/>
        <end position="1339"/>
    </location>
</feature>
<dbReference type="eggNOG" id="KOG1356">
    <property type="taxonomic scope" value="Eukaryota"/>
</dbReference>
<dbReference type="SUPFAM" id="SSF63748">
    <property type="entry name" value="Tudor/PWWP/MBT"/>
    <property type="match status" value="1"/>
</dbReference>
<evidence type="ECO:0000256" key="1">
    <source>
        <dbReference type="SAM" id="MobiDB-lite"/>
    </source>
</evidence>
<feature type="region of interest" description="Disordered" evidence="1">
    <location>
        <begin position="1664"/>
        <end position="1713"/>
    </location>
</feature>
<feature type="compositionally biased region" description="Basic and acidic residues" evidence="1">
    <location>
        <begin position="1419"/>
        <end position="1431"/>
    </location>
</feature>
<feature type="compositionally biased region" description="Acidic residues" evidence="1">
    <location>
        <begin position="1203"/>
        <end position="1223"/>
    </location>
</feature>
<feature type="compositionally biased region" description="Low complexity" evidence="1">
    <location>
        <begin position="1031"/>
        <end position="1048"/>
    </location>
</feature>
<feature type="compositionally biased region" description="Acidic residues" evidence="1">
    <location>
        <begin position="521"/>
        <end position="535"/>
    </location>
</feature>
<feature type="compositionally biased region" description="Basic and acidic residues" evidence="1">
    <location>
        <begin position="599"/>
        <end position="617"/>
    </location>
</feature>
<feature type="compositionally biased region" description="Basic and acidic residues" evidence="1">
    <location>
        <begin position="884"/>
        <end position="893"/>
    </location>
</feature>
<dbReference type="CDD" id="cd05162">
    <property type="entry name" value="PWWP"/>
    <property type="match status" value="1"/>
</dbReference>
<keyword evidence="4" id="KW-1185">Reference proteome</keyword>
<dbReference type="InterPro" id="IPR000313">
    <property type="entry name" value="PWWP_dom"/>
</dbReference>
<feature type="region of interest" description="Disordered" evidence="1">
    <location>
        <begin position="1310"/>
        <end position="1381"/>
    </location>
</feature>
<reference evidence="3 4" key="1">
    <citation type="submission" date="2011-10" db="EMBL/GenBank/DDBJ databases">
        <authorList>
            <person name="Genoscope - CEA"/>
        </authorList>
    </citation>
    <scope>NUCLEOTIDE SEQUENCE [LARGE SCALE GENOMIC DNA]</scope>
    <source>
        <strain evidence="3 4">RCC 1105</strain>
    </source>
</reference>
<protein>
    <recommendedName>
        <fullName evidence="2">PWWP domain-containing protein</fullName>
    </recommendedName>
</protein>
<dbReference type="PANTHER" id="PTHR20916:SF18">
    <property type="entry name" value="IPT_TIG DOMAIN-CONTAINING PROTEIN"/>
    <property type="match status" value="1"/>
</dbReference>
<feature type="region of interest" description="Disordered" evidence="1">
    <location>
        <begin position="847"/>
        <end position="898"/>
    </location>
</feature>
<dbReference type="GeneID" id="19010769"/>
<feature type="compositionally biased region" description="Basic and acidic residues" evidence="1">
    <location>
        <begin position="474"/>
        <end position="488"/>
    </location>
</feature>
<feature type="region of interest" description="Disordered" evidence="1">
    <location>
        <begin position="460"/>
        <end position="766"/>
    </location>
</feature>
<feature type="compositionally biased region" description="Basic and acidic residues" evidence="1">
    <location>
        <begin position="1361"/>
        <end position="1373"/>
    </location>
</feature>
<feature type="compositionally biased region" description="Basic and acidic residues" evidence="1">
    <location>
        <begin position="577"/>
        <end position="587"/>
    </location>
</feature>
<feature type="compositionally biased region" description="Polar residues" evidence="1">
    <location>
        <begin position="1666"/>
        <end position="1688"/>
    </location>
</feature>
<name>K8FDP7_9CHLO</name>
<gene>
    <name evidence="3" type="ordered locus">Bathy18g00820</name>
</gene>
<sequence>MCTNTTGQGRGQRTTSRTVFNVVNFVALAGCSFAALNSGGGTTLVVSAARMAPSNLGVDLPAGRGKGYEGEYEEEGLTSVIGVDDEALTILRRSRSLLTHKTHWHGQSFSVKDHVGDRINRWKGGSAAEQAGIAKRHARENPNGHVAHKESANPLHSTPQVSEKKTRPKMHRRNAIVGHEQVSGENDGTERKRKRRNAITEHAMSDEDKDALEKLRKEHEEENDDDDDDGDGPGGCCGNAQCLLFLHFSSSAIKPFPRCILRENSSLIRAFVRFVLEIKERKRERVTKEQRERKRARLVFSLSLSLLFEDDFFEKKNDTQRAQVEKRPKMGAKSPPTHRAMKKTKTRAPSTHTLKEENKKTKNVLVFAKLEGFRWWPAVVLGNVEKGVREMDEHTRKRLKLPKGKKSREECHLVRFHGTGDVSLLAKDKVCEFNEESFKLYASGGFAGESLEEMRGRLIEKEDEAKPLSSSASPKEDEKKKEEKEKATTKAAKKPSRSAFQKAVEEAVKWERENENGDASSSEDDSDDSDNDEGKEEAKEAKEEDNAKKGKKATDDDVEEEEEEKVVRTTTKTKATPTKDRKKKDVEVNAAAEAAPATEKNKETKKKEKKGVDEKNNNRKKTGGAAAERRESGGKAATSTATPPATTLNKKKTTTSTTRKKKEEGVKQDYEQGKHEEKEKKTEEDASLLGGGGKRKRSGTASPRAEVEEKVDVKREEPEEVPAKPLSSSKEENKEEEEEEEELKAPPAPASPPPPLPPPPLPLEPTKTWLEFSPIEASSFDASMVNDQENATTIQTTTTMMTNNNNNNNSNNIAAVVSIAPNEDIEQSSIVVQNEQMQLEEAHLNRARLTRNQRNNNTNSTTNNNNNKNNNNNIHDNNNKKKARGEQNQREKILSSSKNYSNALLAETKKSVSFAKQEKIVSNSSGKNKNNIDDDDVNDDDEKAFLRGANADVKATKTLHRAMSTTNNASLTSAGGVPRATPQHFPRGGGAVVVGAAAALDSRFCKSCHQCQQQHVASPCEFGGAKSSNNSINNNNNNADNDAPGKNDTGNQHQAAAASKCCGVSFCDQCVEKFYSHLTRSQCRKKCPKCRGLCNCRLCLRKEDVVGKSSSSYSSKSNTNNATTTIASLFEDSENLALVSLEATLDISERKKRASYCLVAMEKAFARSAECDAWEIEREEKKKKEEEKQSNNRNSNTSSSPPSDEDEDEDNDEDDEKSDDVNDESERNNNKKKRKKSHFLSTTVPSGAFCDACANDIVAVCLSCDECDVRVCAYCISTLRKGTEAPYVERVCCLSHDDVARAKIKAEMSRRILSEKPPAAETKNATTTSSIAAAAAQKGSSKDSPLLRVNNPSPSAAQNQQREDTSKSTKNNDENDSALLPMKKRLKMAFKTLNSSFTDGSDDELEKRSSPAQPTSAHHSQDHQQQRKQKEEEEAAASAAALKIAKKSKLEDDITCVACDGAMKVDLRMYDFKRVKEATHVAKKESSSFFSKVDKNGNDDESAEECPYCKMETIEENVRVSSFGKGKETKIWTPDQKELLKAEKSALHANDAKQYNEFIAHFRYHWLRGDPVVVRNVETEMSWDPSVIERAMRDPNIASISSSSAAAGFGNLGGGGGVGVGGGIGGGDNDLNSSGAYAACFQHDAVVPVFACGADEYDELAKTKKTSTTPVKGGTSMTTKSSNDTSALQGKKEDAATTQVGNEKKKKKKLLPKAASTNTPKFSMALKDFFAGFFDPLLTFDGKLFQLRDFPRCIGGNRMNLKEVLPKHFRRLLAALPFRLYTNPEVGTINLFALQFQKYVLGGGGGGAGENFFQGVSSNSRSRGDVAAKKFVESLVKASFSYGNGTRTYVEGKSSIETFGVGSADDVCSVNVYSSTSFSSTDDKTIALWTVIRPQDADEVLRRVEEHEDIEEDALYLSDDALEKALLLPREDDKSKSKSIECFAFAQNEKECVLLPGGSLRQILNVRSNCRADVKFSSPEHCHGCNLLLFEDNINDDDFERRRVTVLKAAKACADVVLHPFAEEEEEDEEERKAND</sequence>
<accession>K8FDP7</accession>
<evidence type="ECO:0000313" key="3">
    <source>
        <dbReference type="EMBL" id="CCO20663.1"/>
    </source>
</evidence>
<dbReference type="SMART" id="SM00293">
    <property type="entry name" value="PWWP"/>
    <property type="match status" value="1"/>
</dbReference>
<feature type="compositionally biased region" description="Low complexity" evidence="1">
    <location>
        <begin position="852"/>
        <end position="876"/>
    </location>
</feature>
<dbReference type="EMBL" id="FO082261">
    <property type="protein sequence ID" value="CCO20663.1"/>
    <property type="molecule type" value="Genomic_DNA"/>
</dbReference>
<dbReference type="PANTHER" id="PTHR20916">
    <property type="entry name" value="CYSTEINE AND GLYCINE-RICH PROTEIN 2 BINDING PROTEIN"/>
    <property type="match status" value="1"/>
</dbReference>
<dbReference type="KEGG" id="bpg:Bathy18g00820"/>
<organism evidence="3 4">
    <name type="scientific">Bathycoccus prasinos</name>
    <dbReference type="NCBI Taxonomy" id="41875"/>
    <lineage>
        <taxon>Eukaryota</taxon>
        <taxon>Viridiplantae</taxon>
        <taxon>Chlorophyta</taxon>
        <taxon>Mamiellophyceae</taxon>
        <taxon>Mamiellales</taxon>
        <taxon>Bathycoccaceae</taxon>
        <taxon>Bathycoccus</taxon>
    </lineage>
</organism>
<feature type="region of interest" description="Disordered" evidence="1">
    <location>
        <begin position="1395"/>
        <end position="1436"/>
    </location>
</feature>
<proteinExistence type="predicted"/>
<evidence type="ECO:0000313" key="4">
    <source>
        <dbReference type="Proteomes" id="UP000198341"/>
    </source>
</evidence>
<feature type="region of interest" description="Disordered" evidence="1">
    <location>
        <begin position="1181"/>
        <end position="1238"/>
    </location>
</feature>
<feature type="compositionally biased region" description="Polar residues" evidence="1">
    <location>
        <begin position="1350"/>
        <end position="1360"/>
    </location>
</feature>
<feature type="compositionally biased region" description="Basic and acidic residues" evidence="1">
    <location>
        <begin position="536"/>
        <end position="555"/>
    </location>
</feature>
<feature type="region of interest" description="Disordered" evidence="1">
    <location>
        <begin position="143"/>
        <end position="211"/>
    </location>
</feature>
<feature type="region of interest" description="Disordered" evidence="1">
    <location>
        <begin position="319"/>
        <end position="352"/>
    </location>
</feature>
<dbReference type="Gene3D" id="2.60.120.650">
    <property type="entry name" value="Cupin"/>
    <property type="match status" value="2"/>
</dbReference>
<feature type="domain" description="PWWP" evidence="2">
    <location>
        <begin position="362"/>
        <end position="436"/>
    </location>
</feature>
<feature type="region of interest" description="Disordered" evidence="1">
    <location>
        <begin position="1031"/>
        <end position="1051"/>
    </location>
</feature>
<dbReference type="STRING" id="41875.K8FDP7"/>
<feature type="compositionally biased region" description="Basic and acidic residues" evidence="1">
    <location>
        <begin position="1181"/>
        <end position="1190"/>
    </location>
</feature>
<dbReference type="PROSITE" id="PS50812">
    <property type="entry name" value="PWWP"/>
    <property type="match status" value="1"/>
</dbReference>
<feature type="compositionally biased region" description="Basic and acidic residues" evidence="1">
    <location>
        <begin position="705"/>
        <end position="717"/>
    </location>
</feature>
<feature type="compositionally biased region" description="Low complexity" evidence="1">
    <location>
        <begin position="634"/>
        <end position="648"/>
    </location>
</feature>
<feature type="compositionally biased region" description="Basic and acidic residues" evidence="1">
    <location>
        <begin position="503"/>
        <end position="515"/>
    </location>
</feature>
<dbReference type="Gene3D" id="2.30.30.140">
    <property type="match status" value="1"/>
</dbReference>
<dbReference type="RefSeq" id="XP_007508172.1">
    <property type="nucleotide sequence ID" value="XM_007508110.1"/>
</dbReference>
<feature type="compositionally biased region" description="Pro residues" evidence="1">
    <location>
        <begin position="746"/>
        <end position="763"/>
    </location>
</feature>
<dbReference type="Pfam" id="PF00855">
    <property type="entry name" value="PWWP"/>
    <property type="match status" value="1"/>
</dbReference>
<dbReference type="Proteomes" id="UP000198341">
    <property type="component" value="Chromosome 18"/>
</dbReference>
<feature type="compositionally biased region" description="Low complexity" evidence="1">
    <location>
        <begin position="1191"/>
        <end position="1202"/>
    </location>
</feature>
<dbReference type="OrthoDB" id="1745512at2759"/>
<feature type="compositionally biased region" description="Basic and acidic residues" evidence="1">
    <location>
        <begin position="661"/>
        <end position="684"/>
    </location>
</feature>
<feature type="compositionally biased region" description="Basic and acidic residues" evidence="1">
    <location>
        <begin position="319"/>
        <end position="328"/>
    </location>
</feature>
<feature type="compositionally biased region" description="Low complexity" evidence="1">
    <location>
        <begin position="588"/>
        <end position="598"/>
    </location>
</feature>
<evidence type="ECO:0000259" key="2">
    <source>
        <dbReference type="PROSITE" id="PS50812"/>
    </source>
</evidence>